<evidence type="ECO:0000313" key="2">
    <source>
        <dbReference type="EMBL" id="KAF2677977.1"/>
    </source>
</evidence>
<feature type="region of interest" description="Disordered" evidence="1">
    <location>
        <begin position="30"/>
        <end position="59"/>
    </location>
</feature>
<proteinExistence type="predicted"/>
<dbReference type="OrthoDB" id="288590at2759"/>
<protein>
    <submittedName>
        <fullName evidence="2">Uncharacterized protein</fullName>
    </submittedName>
</protein>
<dbReference type="SUPFAM" id="SSF51197">
    <property type="entry name" value="Clavaminate synthase-like"/>
    <property type="match status" value="1"/>
</dbReference>
<name>A0A6G1IIB2_9PLEO</name>
<organism evidence="2 3">
    <name type="scientific">Lentithecium fluviatile CBS 122367</name>
    <dbReference type="NCBI Taxonomy" id="1168545"/>
    <lineage>
        <taxon>Eukaryota</taxon>
        <taxon>Fungi</taxon>
        <taxon>Dikarya</taxon>
        <taxon>Ascomycota</taxon>
        <taxon>Pezizomycotina</taxon>
        <taxon>Dothideomycetes</taxon>
        <taxon>Pleosporomycetidae</taxon>
        <taxon>Pleosporales</taxon>
        <taxon>Massarineae</taxon>
        <taxon>Lentitheciaceae</taxon>
        <taxon>Lentithecium</taxon>
    </lineage>
</organism>
<evidence type="ECO:0000256" key="1">
    <source>
        <dbReference type="SAM" id="MobiDB-lite"/>
    </source>
</evidence>
<dbReference type="InterPro" id="IPR027443">
    <property type="entry name" value="IPNS-like_sf"/>
</dbReference>
<dbReference type="Proteomes" id="UP000799291">
    <property type="component" value="Unassembled WGS sequence"/>
</dbReference>
<sequence>MGIWKTVMLRPDLHDTSNLNATARSFHSDHRSMLPISNSKSQIESRHTSDKSMSSTPSKPLLDAREQFAIGPPHDAQFPTPQLEPKILPGFTATARQAYNDICSTCVRLVYVIEQGLGLPINAISGPAAGGAGAELNLNFYPEVERRVLGSGIAGPEADSGDNGQSSLMRRIWPHSDLGVVSALLQDGAGASGLEMQVQEPDKTGGAFTPLDMERGGR</sequence>
<accession>A0A6G1IIB2</accession>
<reference evidence="2" key="1">
    <citation type="journal article" date="2020" name="Stud. Mycol.">
        <title>101 Dothideomycetes genomes: a test case for predicting lifestyles and emergence of pathogens.</title>
        <authorList>
            <person name="Haridas S."/>
            <person name="Albert R."/>
            <person name="Binder M."/>
            <person name="Bloem J."/>
            <person name="Labutti K."/>
            <person name="Salamov A."/>
            <person name="Andreopoulos B."/>
            <person name="Baker S."/>
            <person name="Barry K."/>
            <person name="Bills G."/>
            <person name="Bluhm B."/>
            <person name="Cannon C."/>
            <person name="Castanera R."/>
            <person name="Culley D."/>
            <person name="Daum C."/>
            <person name="Ezra D."/>
            <person name="Gonzalez J."/>
            <person name="Henrissat B."/>
            <person name="Kuo A."/>
            <person name="Liang C."/>
            <person name="Lipzen A."/>
            <person name="Lutzoni F."/>
            <person name="Magnuson J."/>
            <person name="Mondo S."/>
            <person name="Nolan M."/>
            <person name="Ohm R."/>
            <person name="Pangilinan J."/>
            <person name="Park H.-J."/>
            <person name="Ramirez L."/>
            <person name="Alfaro M."/>
            <person name="Sun H."/>
            <person name="Tritt A."/>
            <person name="Yoshinaga Y."/>
            <person name="Zwiers L.-H."/>
            <person name="Turgeon B."/>
            <person name="Goodwin S."/>
            <person name="Spatafora J."/>
            <person name="Crous P."/>
            <person name="Grigoriev I."/>
        </authorList>
    </citation>
    <scope>NUCLEOTIDE SEQUENCE</scope>
    <source>
        <strain evidence="2">CBS 122367</strain>
    </source>
</reference>
<gene>
    <name evidence="2" type="ORF">K458DRAFT_423520</name>
</gene>
<dbReference type="Gene3D" id="2.60.120.330">
    <property type="entry name" value="B-lactam Antibiotic, Isopenicillin N Synthase, Chain"/>
    <property type="match status" value="1"/>
</dbReference>
<evidence type="ECO:0000313" key="3">
    <source>
        <dbReference type="Proteomes" id="UP000799291"/>
    </source>
</evidence>
<keyword evidence="3" id="KW-1185">Reference proteome</keyword>
<dbReference type="EMBL" id="MU005616">
    <property type="protein sequence ID" value="KAF2677977.1"/>
    <property type="molecule type" value="Genomic_DNA"/>
</dbReference>
<dbReference type="AlphaFoldDB" id="A0A6G1IIB2"/>